<evidence type="ECO:0000256" key="2">
    <source>
        <dbReference type="ARBA" id="ARBA00022553"/>
    </source>
</evidence>
<dbReference type="InterPro" id="IPR050302">
    <property type="entry name" value="Rab_GAP_TBC_domain"/>
</dbReference>
<dbReference type="CTD" id="40704"/>
<accession>A0A8B8G6I5</accession>
<dbReference type="SUPFAM" id="SSF50729">
    <property type="entry name" value="PH domain-like"/>
    <property type="match status" value="2"/>
</dbReference>
<dbReference type="Gene3D" id="2.30.29.30">
    <property type="entry name" value="Pleckstrin-homology domain (PH domain)/Phosphotyrosine-binding domain (PTB)"/>
    <property type="match status" value="2"/>
</dbReference>
<dbReference type="OrthoDB" id="295078at2759"/>
<dbReference type="Gene3D" id="1.10.8.270">
    <property type="entry name" value="putative rabgap domain of human tbc1 domain family member 14 like domains"/>
    <property type="match status" value="1"/>
</dbReference>
<organism evidence="5 6">
    <name type="scientific">Sipha flava</name>
    <name type="common">yellow sugarcane aphid</name>
    <dbReference type="NCBI Taxonomy" id="143950"/>
    <lineage>
        <taxon>Eukaryota</taxon>
        <taxon>Metazoa</taxon>
        <taxon>Ecdysozoa</taxon>
        <taxon>Arthropoda</taxon>
        <taxon>Hexapoda</taxon>
        <taxon>Insecta</taxon>
        <taxon>Pterygota</taxon>
        <taxon>Neoptera</taxon>
        <taxon>Paraneoptera</taxon>
        <taxon>Hemiptera</taxon>
        <taxon>Sternorrhyncha</taxon>
        <taxon>Aphidomorpha</taxon>
        <taxon>Aphidoidea</taxon>
        <taxon>Aphididae</taxon>
        <taxon>Sipha</taxon>
    </lineage>
</organism>
<dbReference type="PANTHER" id="PTHR47219:SF16">
    <property type="entry name" value="GTPASE ACTIVATING PROTEIN"/>
    <property type="match status" value="1"/>
</dbReference>
<feature type="compositionally biased region" description="Low complexity" evidence="3">
    <location>
        <begin position="189"/>
        <end position="206"/>
    </location>
</feature>
<evidence type="ECO:0000259" key="4">
    <source>
        <dbReference type="PROSITE" id="PS50086"/>
    </source>
</evidence>
<keyword evidence="1" id="KW-0343">GTPase activation</keyword>
<dbReference type="Pfam" id="PF11830">
    <property type="entry name" value="DUF3350"/>
    <property type="match status" value="1"/>
</dbReference>
<keyword evidence="5" id="KW-1185">Reference proteome</keyword>
<dbReference type="RefSeq" id="XP_025418507.1">
    <property type="nucleotide sequence ID" value="XM_025562722.1"/>
</dbReference>
<dbReference type="Proteomes" id="UP000694846">
    <property type="component" value="Unplaced"/>
</dbReference>
<proteinExistence type="predicted"/>
<dbReference type="GeneID" id="112689164"/>
<dbReference type="InterPro" id="IPR000195">
    <property type="entry name" value="Rab-GAP-TBC_dom"/>
</dbReference>
<dbReference type="FunFam" id="1.10.10.2750:FF:000002">
    <property type="entry name" value="TBC1 domain family member 4"/>
    <property type="match status" value="1"/>
</dbReference>
<dbReference type="AlphaFoldDB" id="A0A8B8G6I5"/>
<dbReference type="SUPFAM" id="SSF47923">
    <property type="entry name" value="Ypt/Rab-GAP domain of gyp1p"/>
    <property type="match status" value="2"/>
</dbReference>
<dbReference type="FunFam" id="1.10.8.270:FF:000001">
    <property type="entry name" value="TBC1 domain family member 1"/>
    <property type="match status" value="1"/>
</dbReference>
<evidence type="ECO:0000256" key="3">
    <source>
        <dbReference type="SAM" id="MobiDB-lite"/>
    </source>
</evidence>
<gene>
    <name evidence="6" type="primary">LOC112689164</name>
</gene>
<feature type="region of interest" description="Disordered" evidence="3">
    <location>
        <begin position="184"/>
        <end position="212"/>
    </location>
</feature>
<sequence length="1211" mass="138917">MKQFKVEYLSTCTVNKRLTNPMIPWIIAEIKKNNFRKKVRIGIEGVSLMIYENWDCKNKLIFQHELKYITRLAFFNGDVATFFYAIRDVVDENNVHCHVYNTTQPDVVMELFTTMKENSHKSLQNTGRSLSNAQTLTSLCADISPNSSHFFEVLYVGKIRVSQKKIPHSFIDDALEKFRLHELEKSKKSSSTNSSRRGSQSSDQNSTYLSDPRRSSMIVLSPGIENQGYSFGAEKQKDAEIIRTRSGSINYPVKNLENGGQNSNIAEEINRTMVFQIGRSDLRLISPDRKQILLHKQLKDVIHCVHGSRNQLHFGFTCRDSSSNESCIGYIFKCESESVANELVTAINLASNNTNETLKKEKQIIVSCEHCPMVWFHKLCSDIENLNEHKIQAVIFKQLDTLPEDDQEVVLTKLHGLETLSKISLKEQNELLMMLLRTHCESKQMRHIHDSAENRHEFLNQYLGGSTIFMKAKRSLTSSFDQLMKRRSSKDDVGIMSIKENSLPSNTAFYKENSQKADLSSRLLTQQVMPNTKLQPKSEVNLAQTKSHSSPASMMNMFLKVGQSPKSSTISTSDNDSDEQNDLNTGSWRQAIFKNVVTPNKQIKDTESCKKLDSADLRALWKKAINQQVLLIRMEKENAKLKERQEEATVKRIKLEYDDIGSSAREYLGVWETIVNKENRKFDVKMLRQAIRQGVPRSKRGDVWIFFAELYCNTTAPSPIDLEKFPNFNVPYEQLLKQLTKYQHAILIDLGRTFPNHTYFMSPFGPGQLALYNLLKAYSLLDPEVGYCQGLCFVAGVLLLHMSEEQAYMMLKHLMFRRSLRKQYLPDMAALQVQLYQLSRLLHDYHPDLYAHFDNCDIPPTLYAAPWFLTMFASQFPLGFVARIFDILFFENIDVLFRIILSLLTYHKDNLLACDGMEQIMNYIKIDFPIVNKEIIDKIIKQVFTTDISKQLMEYGVEYHVLQEELSTPNPEIKKIKHLEDMNKTLMQQNKILHEQLEISITNNGRLEMNRSSNISAINRLESEVKSLELTVATLGNFISELAYTHSDIEIPPDVLGLISQINMCQNRRNDKQTNVNRLFNKSQLEIPYKIKPVLEKSLSDSKSIIKKSIKEEINREGISKKNCLKTTNSNFELFNTQSNLNNNGLHPLDCEDVNVCYSGTTKLRTINPVRSNSDGKFILPNIIAIDVDSSLCNRDDNDNIQLNSSTINGS</sequence>
<dbReference type="SMART" id="SM00462">
    <property type="entry name" value="PTB"/>
    <property type="match status" value="1"/>
</dbReference>
<evidence type="ECO:0000256" key="1">
    <source>
        <dbReference type="ARBA" id="ARBA00022468"/>
    </source>
</evidence>
<evidence type="ECO:0000313" key="6">
    <source>
        <dbReference type="RefSeq" id="XP_025418507.1"/>
    </source>
</evidence>
<dbReference type="SMART" id="SM00164">
    <property type="entry name" value="TBC"/>
    <property type="match status" value="1"/>
</dbReference>
<evidence type="ECO:0000313" key="5">
    <source>
        <dbReference type="Proteomes" id="UP000694846"/>
    </source>
</evidence>
<name>A0A8B8G6I5_9HEMI</name>
<dbReference type="Pfam" id="PF00566">
    <property type="entry name" value="RabGAP-TBC"/>
    <property type="match status" value="1"/>
</dbReference>
<dbReference type="FunFam" id="1.10.472.80:FF:000043">
    <property type="entry name" value="Pollux, isoform A"/>
    <property type="match status" value="1"/>
</dbReference>
<dbReference type="Gene3D" id="1.10.10.2750">
    <property type="match status" value="1"/>
</dbReference>
<protein>
    <submittedName>
        <fullName evidence="6">LOW QUALITY PROTEIN: TBC1 domain family member 1</fullName>
    </submittedName>
</protein>
<dbReference type="PROSITE" id="PS50086">
    <property type="entry name" value="TBC_RABGAP"/>
    <property type="match status" value="1"/>
</dbReference>
<dbReference type="InterPro" id="IPR021785">
    <property type="entry name" value="DUF3350"/>
</dbReference>
<dbReference type="GO" id="GO:0005096">
    <property type="term" value="F:GTPase activator activity"/>
    <property type="evidence" value="ECO:0007669"/>
    <property type="project" value="UniProtKB-KW"/>
</dbReference>
<dbReference type="PANTHER" id="PTHR47219">
    <property type="entry name" value="RAB GTPASE-ACTIVATING PROTEIN 1-LIKE"/>
    <property type="match status" value="1"/>
</dbReference>
<dbReference type="CDD" id="cd01269">
    <property type="entry name" value="PTB_TBC1D1_like"/>
    <property type="match status" value="1"/>
</dbReference>
<dbReference type="Gene3D" id="1.10.472.80">
    <property type="entry name" value="Ypt/Rab-GAP domain of gyp1p, domain 3"/>
    <property type="match status" value="1"/>
</dbReference>
<feature type="region of interest" description="Disordered" evidence="3">
    <location>
        <begin position="563"/>
        <end position="584"/>
    </location>
</feature>
<keyword evidence="2" id="KW-0597">Phosphoprotein</keyword>
<feature type="domain" description="Rab-GAP TBC" evidence="4">
    <location>
        <begin position="694"/>
        <end position="892"/>
    </location>
</feature>
<dbReference type="InterPro" id="IPR011993">
    <property type="entry name" value="PH-like_dom_sf"/>
</dbReference>
<dbReference type="InterPro" id="IPR006020">
    <property type="entry name" value="PTB/PI_dom"/>
</dbReference>
<reference evidence="6" key="1">
    <citation type="submission" date="2025-08" db="UniProtKB">
        <authorList>
            <consortium name="RefSeq"/>
        </authorList>
    </citation>
    <scope>IDENTIFICATION</scope>
    <source>
        <tissue evidence="6">Whole body</tissue>
    </source>
</reference>
<dbReference type="InterPro" id="IPR035969">
    <property type="entry name" value="Rab-GAP_TBC_sf"/>
</dbReference>